<dbReference type="InterPro" id="IPR050523">
    <property type="entry name" value="AKR_Detox_Biosynth"/>
</dbReference>
<dbReference type="Proteomes" id="UP000729290">
    <property type="component" value="Unassembled WGS sequence"/>
</dbReference>
<dbReference type="CDD" id="cd19092">
    <property type="entry name" value="AKR_BsYcsN_EcYdhF-like"/>
    <property type="match status" value="1"/>
</dbReference>
<evidence type="ECO:0000259" key="1">
    <source>
        <dbReference type="Pfam" id="PF00248"/>
    </source>
</evidence>
<dbReference type="PANTHER" id="PTHR43364">
    <property type="entry name" value="NADH-SPECIFIC METHYLGLYOXAL REDUCTASE-RELATED"/>
    <property type="match status" value="1"/>
</dbReference>
<evidence type="ECO:0000313" key="2">
    <source>
        <dbReference type="EMBL" id="MBM6877669.1"/>
    </source>
</evidence>
<dbReference type="InterPro" id="IPR023210">
    <property type="entry name" value="NADP_OxRdtase_dom"/>
</dbReference>
<dbReference type="RefSeq" id="WP_205132636.1">
    <property type="nucleotide sequence ID" value="NZ_JACSNT010000002.1"/>
</dbReference>
<dbReference type="PRINTS" id="PR00069">
    <property type="entry name" value="ALDKETRDTASE"/>
</dbReference>
<dbReference type="Gene3D" id="3.20.20.100">
    <property type="entry name" value="NADP-dependent oxidoreductase domain"/>
    <property type="match status" value="1"/>
</dbReference>
<name>A0ABS2GAY7_9FIRM</name>
<feature type="domain" description="NADP-dependent oxidoreductase" evidence="1">
    <location>
        <begin position="6"/>
        <end position="288"/>
    </location>
</feature>
<keyword evidence="3" id="KW-1185">Reference proteome</keyword>
<proteinExistence type="predicted"/>
<accession>A0ABS2GAY7</accession>
<protein>
    <submittedName>
        <fullName evidence="2">Aldo/keto reductase</fullName>
    </submittedName>
</protein>
<dbReference type="EMBL" id="JACSNV010000006">
    <property type="protein sequence ID" value="MBM6877669.1"/>
    <property type="molecule type" value="Genomic_DNA"/>
</dbReference>
<organism evidence="2 3">
    <name type="scientific">Anaerotignum lactatifermentans</name>
    <dbReference type="NCBI Taxonomy" id="160404"/>
    <lineage>
        <taxon>Bacteria</taxon>
        <taxon>Bacillati</taxon>
        <taxon>Bacillota</taxon>
        <taxon>Clostridia</taxon>
        <taxon>Lachnospirales</taxon>
        <taxon>Anaerotignaceae</taxon>
        <taxon>Anaerotignum</taxon>
    </lineage>
</organism>
<dbReference type="PANTHER" id="PTHR43364:SF1">
    <property type="entry name" value="OXIDOREDUCTASE YDHF"/>
    <property type="match status" value="1"/>
</dbReference>
<dbReference type="SUPFAM" id="SSF51430">
    <property type="entry name" value="NAD(P)-linked oxidoreductase"/>
    <property type="match status" value="1"/>
</dbReference>
<sequence length="297" mass="33727">MNPQQRIIVGCMRLCEKNQTEAFRFLDHAMEAGCSFFDHADIYGQGECERIFGKWLSEIPSRRQEIFLQTKCGIVPGKMYDCSKEYILKAVDRSLERLQTDHLDRLLLHRPDALLEPEEVAEAFDQLERSGKVLEFGVSNFNAMQISLLQSAVKQKIICNQLQFSAAHTVLVTSGMENNMKTPGAVNRDGYTLDYCRLHQIQVQAWSPLQYGMIEGIFLTNPDFAQLNQTIANIADQYGATPAVIAIAWILRHPANIQVVCGTMNLKHLDEMVSAQNIRLTREEWYKIYLAGGNILP</sequence>
<reference evidence="2 3" key="1">
    <citation type="journal article" date="2021" name="Sci. Rep.">
        <title>The distribution of antibiotic resistance genes in chicken gut microbiota commensals.</title>
        <authorList>
            <person name="Juricova H."/>
            <person name="Matiasovicova J."/>
            <person name="Kubasova T."/>
            <person name="Cejkova D."/>
            <person name="Rychlik I."/>
        </authorList>
    </citation>
    <scope>NUCLEOTIDE SEQUENCE [LARGE SCALE GENOMIC DNA]</scope>
    <source>
        <strain evidence="2 3">An431b</strain>
    </source>
</reference>
<dbReference type="InterPro" id="IPR036812">
    <property type="entry name" value="NAD(P)_OxRdtase_dom_sf"/>
</dbReference>
<gene>
    <name evidence="2" type="ORF">H9X83_05785</name>
</gene>
<dbReference type="InterPro" id="IPR020471">
    <property type="entry name" value="AKR"/>
</dbReference>
<evidence type="ECO:0000313" key="3">
    <source>
        <dbReference type="Proteomes" id="UP000729290"/>
    </source>
</evidence>
<comment type="caution">
    <text evidence="2">The sequence shown here is derived from an EMBL/GenBank/DDBJ whole genome shotgun (WGS) entry which is preliminary data.</text>
</comment>
<dbReference type="Pfam" id="PF00248">
    <property type="entry name" value="Aldo_ket_red"/>
    <property type="match status" value="1"/>
</dbReference>